<evidence type="ECO:0000259" key="3">
    <source>
        <dbReference type="SMART" id="SM00829"/>
    </source>
</evidence>
<evidence type="ECO:0000256" key="2">
    <source>
        <dbReference type="ARBA" id="ARBA00023002"/>
    </source>
</evidence>
<dbReference type="SUPFAM" id="SSF50129">
    <property type="entry name" value="GroES-like"/>
    <property type="match status" value="1"/>
</dbReference>
<evidence type="ECO:0000313" key="4">
    <source>
        <dbReference type="EMBL" id="MBB4920801.1"/>
    </source>
</evidence>
<comment type="caution">
    <text evidence="4">The sequence shown here is derived from an EMBL/GenBank/DDBJ whole genome shotgun (WGS) entry which is preliminary data.</text>
</comment>
<dbReference type="CDD" id="cd08231">
    <property type="entry name" value="MDR_TM0436_like"/>
    <property type="match status" value="1"/>
</dbReference>
<dbReference type="GO" id="GO:0016491">
    <property type="term" value="F:oxidoreductase activity"/>
    <property type="evidence" value="ECO:0007669"/>
    <property type="project" value="UniProtKB-KW"/>
</dbReference>
<keyword evidence="5" id="KW-1185">Reference proteome</keyword>
<proteinExistence type="predicted"/>
<dbReference type="SMART" id="SM00829">
    <property type="entry name" value="PKS_ER"/>
    <property type="match status" value="1"/>
</dbReference>
<gene>
    <name evidence="4" type="ORF">FHS44_007953</name>
</gene>
<dbReference type="InterPro" id="IPR036291">
    <property type="entry name" value="NAD(P)-bd_dom_sf"/>
</dbReference>
<dbReference type="EMBL" id="JACHJP010000017">
    <property type="protein sequence ID" value="MBB4920801.1"/>
    <property type="molecule type" value="Genomic_DNA"/>
</dbReference>
<sequence length="369" mass="38117">MTVPTSTRAAVLRAHGEPLVIEELPLPAECEPGGAIVKVDCATLCATDVHIWSGGMSFPGMLPMVLGHEMIGTVVAVGPGTVDALGRPVEVGARIGWSESTCGYCYGCTVIRNPVACTNRGYGFLQRSDRWPHSTAGLAEYDYVTPTAQKYILPEDVKDTWAASAGCAVKTVLHAFDRAGGAKLGSNVLVQGAGALGIVATAVASASGASKVITVGGPDSRLELAKRFGADVTIGLDGDADSRRAAIMEATDGRGAHLVIDVAGAPGVGAEAVDAAAWGGTFVIVGTTGPRPDPISLGTIMGKELNVLGSLNGDVGDYYNSIEFLRSTQSRFPWDELFSEPVGLGGASAALESMSRLEQVKAVVHPWLP</sequence>
<reference evidence="4 5" key="1">
    <citation type="submission" date="2020-08" db="EMBL/GenBank/DDBJ databases">
        <title>Genomic Encyclopedia of Type Strains, Phase III (KMG-III): the genomes of soil and plant-associated and newly described type strains.</title>
        <authorList>
            <person name="Whitman W."/>
        </authorList>
    </citation>
    <scope>NUCLEOTIDE SEQUENCE [LARGE SCALE GENOMIC DNA]</scope>
    <source>
        <strain evidence="4 5">CECT 8840</strain>
    </source>
</reference>
<accession>A0A7W7QX89</accession>
<dbReference type="Gene3D" id="3.40.50.720">
    <property type="entry name" value="NAD(P)-binding Rossmann-like Domain"/>
    <property type="match status" value="1"/>
</dbReference>
<dbReference type="InterPro" id="IPR050129">
    <property type="entry name" value="Zn_alcohol_dh"/>
</dbReference>
<comment type="cofactor">
    <cofactor evidence="1">
        <name>Zn(2+)</name>
        <dbReference type="ChEBI" id="CHEBI:29105"/>
    </cofactor>
</comment>
<dbReference type="InterPro" id="IPR013154">
    <property type="entry name" value="ADH-like_N"/>
</dbReference>
<dbReference type="Pfam" id="PF00107">
    <property type="entry name" value="ADH_zinc_N"/>
    <property type="match status" value="1"/>
</dbReference>
<dbReference type="AlphaFoldDB" id="A0A7W7QX89"/>
<feature type="domain" description="Enoyl reductase (ER)" evidence="3">
    <location>
        <begin position="16"/>
        <end position="364"/>
    </location>
</feature>
<name>A0A7W7QX89_9ACTN</name>
<dbReference type="InterPro" id="IPR011032">
    <property type="entry name" value="GroES-like_sf"/>
</dbReference>
<dbReference type="Gene3D" id="3.90.180.10">
    <property type="entry name" value="Medium-chain alcohol dehydrogenases, catalytic domain"/>
    <property type="match status" value="1"/>
</dbReference>
<evidence type="ECO:0000256" key="1">
    <source>
        <dbReference type="ARBA" id="ARBA00001947"/>
    </source>
</evidence>
<dbReference type="Pfam" id="PF08240">
    <property type="entry name" value="ADH_N"/>
    <property type="match status" value="1"/>
</dbReference>
<dbReference type="RefSeq" id="WP_184725446.1">
    <property type="nucleotide sequence ID" value="NZ_JACHJP010000017.1"/>
</dbReference>
<evidence type="ECO:0000313" key="5">
    <source>
        <dbReference type="Proteomes" id="UP000552644"/>
    </source>
</evidence>
<protein>
    <submittedName>
        <fullName evidence="4">Threonine dehydrogenase-like Zn-dependent dehydrogenase</fullName>
    </submittedName>
</protein>
<dbReference type="PANTHER" id="PTHR43401">
    <property type="entry name" value="L-THREONINE 3-DEHYDROGENASE"/>
    <property type="match status" value="1"/>
</dbReference>
<dbReference type="Proteomes" id="UP000552644">
    <property type="component" value="Unassembled WGS sequence"/>
</dbReference>
<dbReference type="SUPFAM" id="SSF51735">
    <property type="entry name" value="NAD(P)-binding Rossmann-fold domains"/>
    <property type="match status" value="1"/>
</dbReference>
<keyword evidence="2" id="KW-0560">Oxidoreductase</keyword>
<dbReference type="InterPro" id="IPR020843">
    <property type="entry name" value="ER"/>
</dbReference>
<organism evidence="4 5">
    <name type="scientific">Streptosporangium saharense</name>
    <dbReference type="NCBI Taxonomy" id="1706840"/>
    <lineage>
        <taxon>Bacteria</taxon>
        <taxon>Bacillati</taxon>
        <taxon>Actinomycetota</taxon>
        <taxon>Actinomycetes</taxon>
        <taxon>Streptosporangiales</taxon>
        <taxon>Streptosporangiaceae</taxon>
        <taxon>Streptosporangium</taxon>
    </lineage>
</organism>
<dbReference type="InterPro" id="IPR013149">
    <property type="entry name" value="ADH-like_C"/>
</dbReference>